<dbReference type="PANTHER" id="PTHR23155:SF1005">
    <property type="entry name" value="OS07G0197300 PROTEIN"/>
    <property type="match status" value="1"/>
</dbReference>
<protein>
    <recommendedName>
        <fullName evidence="7">AAA+ ATPase domain-containing protein</fullName>
    </recommendedName>
</protein>
<dbReference type="SUPFAM" id="SSF52540">
    <property type="entry name" value="P-loop containing nucleoside triphosphate hydrolases"/>
    <property type="match status" value="1"/>
</dbReference>
<feature type="domain" description="AAA+ ATPase" evidence="7">
    <location>
        <begin position="155"/>
        <end position="306"/>
    </location>
</feature>
<dbReference type="InterPro" id="IPR036388">
    <property type="entry name" value="WH-like_DNA-bd_sf"/>
</dbReference>
<dbReference type="InterPro" id="IPR003593">
    <property type="entry name" value="AAA+_ATPase"/>
</dbReference>
<evidence type="ECO:0000256" key="2">
    <source>
        <dbReference type="ARBA" id="ARBA00022614"/>
    </source>
</evidence>
<dbReference type="Pfam" id="PF23559">
    <property type="entry name" value="WHD_DRP"/>
    <property type="match status" value="1"/>
</dbReference>
<dbReference type="InterPro" id="IPR055414">
    <property type="entry name" value="LRR_R13L4/SHOC2-like"/>
</dbReference>
<dbReference type="InterPro" id="IPR002182">
    <property type="entry name" value="NB-ARC"/>
</dbReference>
<keyword evidence="4" id="KW-0547">Nucleotide-binding</keyword>
<dbReference type="InterPro" id="IPR032675">
    <property type="entry name" value="LRR_dom_sf"/>
</dbReference>
<dbReference type="FunFam" id="1.10.10.10:FF:000322">
    <property type="entry name" value="Probable disease resistance protein At1g63360"/>
    <property type="match status" value="1"/>
</dbReference>
<dbReference type="InterPro" id="IPR027417">
    <property type="entry name" value="P-loop_NTPase"/>
</dbReference>
<dbReference type="GO" id="GO:0042742">
    <property type="term" value="P:defense response to bacterium"/>
    <property type="evidence" value="ECO:0007669"/>
    <property type="project" value="UniProtKB-ARBA"/>
</dbReference>
<keyword evidence="2" id="KW-0433">Leucine-rich repeat</keyword>
<dbReference type="Gene3D" id="1.20.5.4130">
    <property type="match status" value="1"/>
</dbReference>
<gene>
    <name evidence="8" type="ORF">NCGR_LOCUS32614</name>
</gene>
<keyword evidence="3" id="KW-0677">Repeat</keyword>
<dbReference type="OrthoDB" id="621543at2759"/>
<evidence type="ECO:0000256" key="4">
    <source>
        <dbReference type="ARBA" id="ARBA00022741"/>
    </source>
</evidence>
<dbReference type="EMBL" id="CAJGYO010000007">
    <property type="protein sequence ID" value="CAD6248486.1"/>
    <property type="molecule type" value="Genomic_DNA"/>
</dbReference>
<evidence type="ECO:0000256" key="1">
    <source>
        <dbReference type="ARBA" id="ARBA00008894"/>
    </source>
</evidence>
<dbReference type="Pfam" id="PF00931">
    <property type="entry name" value="NB-ARC"/>
    <property type="match status" value="1"/>
</dbReference>
<dbReference type="CDD" id="cd14798">
    <property type="entry name" value="RX-CC_like"/>
    <property type="match status" value="1"/>
</dbReference>
<evidence type="ECO:0000256" key="6">
    <source>
        <dbReference type="ARBA" id="ARBA00023054"/>
    </source>
</evidence>
<reference evidence="8" key="1">
    <citation type="submission" date="2020-10" db="EMBL/GenBank/DDBJ databases">
        <authorList>
            <person name="Han B."/>
            <person name="Lu T."/>
            <person name="Zhao Q."/>
            <person name="Huang X."/>
            <person name="Zhao Y."/>
        </authorList>
    </citation>
    <scope>NUCLEOTIDE SEQUENCE</scope>
</reference>
<evidence type="ECO:0000259" key="7">
    <source>
        <dbReference type="SMART" id="SM00382"/>
    </source>
</evidence>
<dbReference type="GO" id="GO:0043531">
    <property type="term" value="F:ADP binding"/>
    <property type="evidence" value="ECO:0007669"/>
    <property type="project" value="InterPro"/>
</dbReference>
<evidence type="ECO:0000313" key="9">
    <source>
        <dbReference type="Proteomes" id="UP000604825"/>
    </source>
</evidence>
<keyword evidence="9" id="KW-1185">Reference proteome</keyword>
<name>A0A811PYI0_9POAL</name>
<keyword evidence="6" id="KW-0175">Coiled coil</keyword>
<dbReference type="SMART" id="SM00382">
    <property type="entry name" value="AAA"/>
    <property type="match status" value="1"/>
</dbReference>
<dbReference type="InterPro" id="IPR058922">
    <property type="entry name" value="WHD_DRP"/>
</dbReference>
<organism evidence="8 9">
    <name type="scientific">Miscanthus lutarioriparius</name>
    <dbReference type="NCBI Taxonomy" id="422564"/>
    <lineage>
        <taxon>Eukaryota</taxon>
        <taxon>Viridiplantae</taxon>
        <taxon>Streptophyta</taxon>
        <taxon>Embryophyta</taxon>
        <taxon>Tracheophyta</taxon>
        <taxon>Spermatophyta</taxon>
        <taxon>Magnoliopsida</taxon>
        <taxon>Liliopsida</taxon>
        <taxon>Poales</taxon>
        <taxon>Poaceae</taxon>
        <taxon>PACMAD clade</taxon>
        <taxon>Panicoideae</taxon>
        <taxon>Andropogonodae</taxon>
        <taxon>Andropogoneae</taxon>
        <taxon>Saccharinae</taxon>
        <taxon>Miscanthus</taxon>
    </lineage>
</organism>
<evidence type="ECO:0000256" key="5">
    <source>
        <dbReference type="ARBA" id="ARBA00022821"/>
    </source>
</evidence>
<comment type="similarity">
    <text evidence="1">Belongs to the disease resistance NB-LRR family.</text>
</comment>
<dbReference type="GO" id="GO:0002758">
    <property type="term" value="P:innate immune response-activating signaling pathway"/>
    <property type="evidence" value="ECO:0007669"/>
    <property type="project" value="UniProtKB-ARBA"/>
</dbReference>
<proteinExistence type="inferred from homology"/>
<evidence type="ECO:0000256" key="3">
    <source>
        <dbReference type="ARBA" id="ARBA00022737"/>
    </source>
</evidence>
<dbReference type="GO" id="GO:0009626">
    <property type="term" value="P:plant-type hypersensitive response"/>
    <property type="evidence" value="ECO:0007669"/>
    <property type="project" value="UniProtKB-ARBA"/>
</dbReference>
<dbReference type="Gene3D" id="1.10.10.10">
    <property type="entry name" value="Winged helix-like DNA-binding domain superfamily/Winged helix DNA-binding domain"/>
    <property type="match status" value="1"/>
</dbReference>
<dbReference type="InterPro" id="IPR044974">
    <property type="entry name" value="Disease_R_plants"/>
</dbReference>
<sequence length="870" mass="98939">MNAFLRMISEADQSAVDHLVREWEKQVRELAYDAEDCADTYWLRVRRLMAPPQLPHIIVKWPKYQLEKLLLRRTLAADVKALLARTTTVSERRVHYGIDRAALPRSPWLAPVSAVASVSANALRRADDPDDQFVGIREQVDTLAERIKADDNDRSLKVFFIVGSGGLGKTTLAVELCRQLEADFQRQALVSVSQAFDGGKDMKGLMARLIKQIVNLKEDGEQTQGNQLKINQMDVEELSSKLKELLKDKRYLIVIDDVWSIPAWEAIRVRLPENKCSSRIIVTTRIETVAKASSVSKDLVHHIKPLDLDDSKKLFVKRVFGSMGGTCPDGLKDTMDSILKKCGGLPLAIVSIASLLASYNSAESVEMWIKVSNSIGSQMESHPTLEGMRQMITLSYDYLPHHLKACMMYLSTFPEDYVIAKDRLLYRWIAEGLVAEKRGLTLFDVAEEYLNELISRNMIQTDKLRVTRKTLQAEMGEACRVHDMMLEVMVSKSQDANFVSLVGQQYGGRSPCGKVHRLSVHANDDNERVSQNKGVEQRYHARHGIEAMNLQQVRSLTIFQSEGLEKLLNRLGEFKLLRVLDLEDCKALQDKHMRYVCRLYLLRFLRLTGTRISEMPSEIGDLEYLESLDVGSRVYMPPTVTKLHRLERLRVPWWTLPWGLTVVEEPEEEFSSVLCSSLSKTCALRSLHLYSGRTLDSLLHVSSPPPLLQHLTMMGPISQFPDWISSLKHLAEFSVEWAKLAADQLLDSLCKFPSLQSIRLGMRSCRDRELVARTTHSFPALRILDLYLAGEHPKVVEFEQGSMTKLETLLLEFSDKERRVVGIDNLKSLKEVKLSGWENNPSLQRALQQLKEENENRPESSQIKVVVQYG</sequence>
<dbReference type="Gene3D" id="3.40.50.300">
    <property type="entry name" value="P-loop containing nucleotide triphosphate hydrolases"/>
    <property type="match status" value="1"/>
</dbReference>
<dbReference type="Gene3D" id="3.80.10.10">
    <property type="entry name" value="Ribonuclease Inhibitor"/>
    <property type="match status" value="1"/>
</dbReference>
<dbReference type="Pfam" id="PF18052">
    <property type="entry name" value="Rx_N"/>
    <property type="match status" value="1"/>
</dbReference>
<dbReference type="PANTHER" id="PTHR23155">
    <property type="entry name" value="DISEASE RESISTANCE PROTEIN RP"/>
    <property type="match status" value="1"/>
</dbReference>
<dbReference type="SUPFAM" id="SSF52058">
    <property type="entry name" value="L domain-like"/>
    <property type="match status" value="1"/>
</dbReference>
<dbReference type="AlphaFoldDB" id="A0A811PYI0"/>
<dbReference type="PRINTS" id="PR00364">
    <property type="entry name" value="DISEASERSIST"/>
</dbReference>
<evidence type="ECO:0000313" key="8">
    <source>
        <dbReference type="EMBL" id="CAD6248486.1"/>
    </source>
</evidence>
<keyword evidence="5" id="KW-0611">Plant defense</keyword>
<accession>A0A811PYI0</accession>
<dbReference type="Proteomes" id="UP000604825">
    <property type="component" value="Unassembled WGS sequence"/>
</dbReference>
<comment type="caution">
    <text evidence="8">The sequence shown here is derived from an EMBL/GenBank/DDBJ whole genome shotgun (WGS) entry which is preliminary data.</text>
</comment>
<dbReference type="Pfam" id="PF23598">
    <property type="entry name" value="LRR_14"/>
    <property type="match status" value="2"/>
</dbReference>
<dbReference type="InterPro" id="IPR041118">
    <property type="entry name" value="Rx_N"/>
</dbReference>
<dbReference type="InterPro" id="IPR038005">
    <property type="entry name" value="RX-like_CC"/>
</dbReference>